<comment type="caution">
    <text evidence="6">The sequence shown here is derived from an EMBL/GenBank/DDBJ whole genome shotgun (WGS) entry which is preliminary data.</text>
</comment>
<dbReference type="GO" id="GO:0140104">
    <property type="term" value="F:molecular carrier activity"/>
    <property type="evidence" value="ECO:0007669"/>
    <property type="project" value="InterPro"/>
</dbReference>
<comment type="subcellular location">
    <subcellularLocation>
        <location evidence="1">Periplasm</location>
    </subcellularLocation>
</comment>
<name>A0A161VVQ7_NODSP</name>
<evidence type="ECO:0000256" key="1">
    <source>
        <dbReference type="ARBA" id="ARBA00004418"/>
    </source>
</evidence>
<dbReference type="NCBIfam" id="TIGR00971">
    <property type="entry name" value="3a0106s03"/>
    <property type="match status" value="1"/>
</dbReference>
<dbReference type="Proteomes" id="UP000076555">
    <property type="component" value="Unassembled WGS sequence"/>
</dbReference>
<dbReference type="PROSITE" id="PS00757">
    <property type="entry name" value="PROK_SULFATE_BIND_2"/>
    <property type="match status" value="1"/>
</dbReference>
<dbReference type="OrthoDB" id="9802127at2"/>
<evidence type="ECO:0000313" key="7">
    <source>
        <dbReference type="Proteomes" id="UP000076555"/>
    </source>
</evidence>
<reference evidence="6 7" key="1">
    <citation type="submission" date="2016-04" db="EMBL/GenBank/DDBJ databases">
        <title>Draft Genome Assembly of the Bloom-forming Cyanobacterium Nodularia spumigena Strain CENA596 in Shrimp Production Ponds.</title>
        <authorList>
            <person name="Popin R.V."/>
            <person name="Rigonato J."/>
            <person name="Abreu V.A."/>
            <person name="Andreote A.P."/>
            <person name="Silveira S.B."/>
            <person name="Odebrecht C."/>
            <person name="Fiore M.F."/>
        </authorList>
    </citation>
    <scope>NUCLEOTIDE SEQUENCE [LARGE SCALE GENOMIC DNA]</scope>
    <source>
        <strain evidence="6 7">CENA596</strain>
    </source>
</reference>
<accession>A0A161VVQ7</accession>
<dbReference type="GO" id="GO:0042597">
    <property type="term" value="C:periplasmic space"/>
    <property type="evidence" value="ECO:0007669"/>
    <property type="project" value="UniProtKB-SubCell"/>
</dbReference>
<dbReference type="InterPro" id="IPR034408">
    <property type="entry name" value="Sulphate/thiosulphate_BS"/>
</dbReference>
<dbReference type="PANTHER" id="PTHR30368:SF2">
    <property type="entry name" value="SULFATE-BINDING PROTEIN"/>
    <property type="match status" value="1"/>
</dbReference>
<keyword evidence="3" id="KW-0813">Transport</keyword>
<dbReference type="GO" id="GO:1902358">
    <property type="term" value="P:sulfate transmembrane transport"/>
    <property type="evidence" value="ECO:0007669"/>
    <property type="project" value="InterPro"/>
</dbReference>
<dbReference type="PANTHER" id="PTHR30368">
    <property type="entry name" value="SULFATE-BINDING PROTEIN"/>
    <property type="match status" value="1"/>
</dbReference>
<proteinExistence type="inferred from homology"/>
<evidence type="ECO:0000256" key="2">
    <source>
        <dbReference type="ARBA" id="ARBA00006099"/>
    </source>
</evidence>
<dbReference type="RefSeq" id="WP_063871350.1">
    <property type="nucleotide sequence ID" value="NZ_CAWMRI010000019.1"/>
</dbReference>
<evidence type="ECO:0000313" key="6">
    <source>
        <dbReference type="EMBL" id="KZL51485.1"/>
    </source>
</evidence>
<dbReference type="InterPro" id="IPR005669">
    <property type="entry name" value="Thiosulph/SO4-bd"/>
</dbReference>
<organism evidence="6 7">
    <name type="scientific">Nodularia spumigena CENA596</name>
    <dbReference type="NCBI Taxonomy" id="1819295"/>
    <lineage>
        <taxon>Bacteria</taxon>
        <taxon>Bacillati</taxon>
        <taxon>Cyanobacteriota</taxon>
        <taxon>Cyanophyceae</taxon>
        <taxon>Nostocales</taxon>
        <taxon>Nodulariaceae</taxon>
        <taxon>Nodularia</taxon>
    </lineage>
</organism>
<dbReference type="AlphaFoldDB" id="A0A161VVQ7"/>
<dbReference type="EMBL" id="LWAJ01000019">
    <property type="protein sequence ID" value="KZL51485.1"/>
    <property type="molecule type" value="Genomic_DNA"/>
</dbReference>
<dbReference type="CDD" id="cd01005">
    <property type="entry name" value="PBP2_CysP"/>
    <property type="match status" value="1"/>
</dbReference>
<comment type="similarity">
    <text evidence="2">Belongs to the prokaryotic sulfate-binding protein family.</text>
</comment>
<protein>
    <submittedName>
        <fullName evidence="6">Sulfate-binding protein</fullName>
    </submittedName>
</protein>
<evidence type="ECO:0000256" key="5">
    <source>
        <dbReference type="ARBA" id="ARBA00022764"/>
    </source>
</evidence>
<evidence type="ECO:0000256" key="3">
    <source>
        <dbReference type="ARBA" id="ARBA00022448"/>
    </source>
</evidence>
<keyword evidence="5" id="KW-0574">Periplasm</keyword>
<dbReference type="Gene3D" id="3.40.190.10">
    <property type="entry name" value="Periplasmic binding protein-like II"/>
    <property type="match status" value="2"/>
</dbReference>
<gene>
    <name evidence="6" type="ORF">A2T98_02060</name>
</gene>
<dbReference type="GO" id="GO:1901681">
    <property type="term" value="F:sulfur compound binding"/>
    <property type="evidence" value="ECO:0007669"/>
    <property type="project" value="InterPro"/>
</dbReference>
<evidence type="ECO:0000256" key="4">
    <source>
        <dbReference type="ARBA" id="ARBA00022729"/>
    </source>
</evidence>
<dbReference type="SUPFAM" id="SSF53850">
    <property type="entry name" value="Periplasmic binding protein-like II"/>
    <property type="match status" value="1"/>
</dbReference>
<dbReference type="Pfam" id="PF13531">
    <property type="entry name" value="SBP_bac_11"/>
    <property type="match status" value="1"/>
</dbReference>
<keyword evidence="4" id="KW-0732">Signal</keyword>
<sequence>MWLDNWNRWKRTSLKSFISLFLVVVSLTSALALLAVGIAACSPGNSSNASGKKELTLVSYAVTRAAYKNIIPLFAKHWLEKTGQTVTFGQSYGSSGSQTRAVINGLEADIVALALSADTLQIQDAGLIKPGWEKKTPNGDGIVHRSVGVIVTREGNPKNIKTWDDLARDDVKVITANPKTSGGARWNYMALWGKVTETGGTEEQAKDFVTKVYGNVPVLPRDAREATDAFFVQKQGDALINYENEVILAKQQGQDLPYVVPDINISIDSPIAIVDSYVDKQGNREVAEAFVQFLFTPEAQREFAKVGFRSVIPEVVAEFPDTYPQISTLFTIEDFGGWNQVSPKFFADGAIFDDIQTNIARR</sequence>